<dbReference type="InterPro" id="IPR003395">
    <property type="entry name" value="RecF/RecN/SMC_N"/>
</dbReference>
<evidence type="ECO:0000256" key="4">
    <source>
        <dbReference type="ARBA" id="ARBA00022454"/>
    </source>
</evidence>
<evidence type="ECO:0000256" key="11">
    <source>
        <dbReference type="ARBA" id="ARBA00023242"/>
    </source>
</evidence>
<dbReference type="STRING" id="50376.A0A517LQP6"/>
<evidence type="ECO:0000256" key="8">
    <source>
        <dbReference type="ARBA" id="ARBA00023054"/>
    </source>
</evidence>
<keyword evidence="8 12" id="KW-0175">Coiled coil</keyword>
<dbReference type="Proteomes" id="UP000316270">
    <property type="component" value="Chromosome 19"/>
</dbReference>
<dbReference type="Gene3D" id="3.40.50.300">
    <property type="entry name" value="P-loop containing nucleotide triphosphate hydrolases"/>
    <property type="match status" value="2"/>
</dbReference>
<organism evidence="15 16">
    <name type="scientific">Venturia effusa</name>
    <dbReference type="NCBI Taxonomy" id="50376"/>
    <lineage>
        <taxon>Eukaryota</taxon>
        <taxon>Fungi</taxon>
        <taxon>Dikarya</taxon>
        <taxon>Ascomycota</taxon>
        <taxon>Pezizomycotina</taxon>
        <taxon>Dothideomycetes</taxon>
        <taxon>Pleosporomycetidae</taxon>
        <taxon>Venturiales</taxon>
        <taxon>Venturiaceae</taxon>
        <taxon>Venturia</taxon>
    </lineage>
</organism>
<keyword evidence="7" id="KW-0067">ATP-binding</keyword>
<feature type="coiled-coil region" evidence="12">
    <location>
        <begin position="852"/>
        <end position="942"/>
    </location>
</feature>
<dbReference type="GO" id="GO:0005634">
    <property type="term" value="C:nucleus"/>
    <property type="evidence" value="ECO:0007669"/>
    <property type="project" value="UniProtKB-SubCell"/>
</dbReference>
<sequence length="1171" mass="132063">MAPTNGTKRGRSRTDTEEIADDSGYAEASSNLRQRNSGNKRPRLSKPDQSDDDASVPSSPINDSGDEDVSMMGGSDQDEDNHEENQSESEEEYDPDISDGEATRRYIEAKRKRGDPENHPAHCAIIENVTATNFMCHAHLSMSLGPLINFIIGHNGSGKSAILAALTVCLGAKASANNRGKSLKEYIKHGSDRATVQVKIKNQGELAYQPELYGSSIIVQRFFTMSGSSGFSIRNANGKQVSSKKSTLDDIVDALALSLDNPMNVLTQDKAREFLNSSTPADKYKFFIKGTHLERLDSDYKILNDSMEKNHVVLYDLDEGREQLKKKVDHAADKVKKAEKTSKLHEKAQHIRRQCIWSQVRDREETVSAADHEIREAEEYIISKEQKVLRCTTKYEEAEQARDTAALEVQQLKDAMEPKKEEKATIAESFKANKTELLLHQTQSRENHTELSAAKRKVANLKRQIQEELEKRANADGGRHGELAAEIQAAEDEVVHLRGRQQAHTGNREQLQQAVFRAQENAKRAGEPVIDLTDRVKACEKTLHDLTRSNGSWQDGFHPSLSALLREIEQGRRRFTVMPVGPIGRYVSLLEAGWSSVLEKSFGAALDGFIVTSIDDQRTLTAMFRKVRYPGQVYMLAKTNPIDITGNVPPENYMTWLRVLKFDNELARNQLIIGQAIDQTVLASNQEDGAAIAMMGQAAAHGQKIRQVFTLNGRNGGGIRFGWTQIGNQTQAPIDKWNGRPRMQTDKEARIAMERQNLANLKQDLSQAEVIHREARSRVQRAQQDLQRHDREVKDFVVQIQRQEEKVTQLKDQLEEATPQTGLLDSYREDLRTAESDEGILSNQFEDFVIEKRRLNALGRELKDKLDKIDNELELAEGEVQHVQARHDALEQKRYDSLLAKNVAVQAVEDAQTRLDGLRANRQEAQDELQAVTAEASEHSARVPLDRGKSTKDFENSYTVLLKTIEDAKKNDGGSREELMEQHASILAEYQATNDQYKELKLTLDVLARTLKIRRDRWGKFLKYMSIGAKSQFTYLLSERQFRGELKFNHDRKELDMQIEPDKTKESGTGRKTTTLSGGEKSFSTICLLLSIWEAMGSPIRCLDEFDVFMDQVNRDVSMRMLIETARSSTSRQFVFITPQAMGNVTSCDDVKIIKMDDPERGQTALPYVAS</sequence>
<accession>A0A517LQP6</accession>
<evidence type="ECO:0000256" key="3">
    <source>
        <dbReference type="ARBA" id="ARBA00006793"/>
    </source>
</evidence>
<feature type="domain" description="RecF/RecN/SMC N-terminal" evidence="14">
    <location>
        <begin position="126"/>
        <end position="1140"/>
    </location>
</feature>
<dbReference type="PANTHER" id="PTHR19306:SF6">
    <property type="entry name" value="STRUCTURAL MAINTENANCE OF CHROMOSOMES PROTEIN 6"/>
    <property type="match status" value="1"/>
</dbReference>
<dbReference type="GO" id="GO:0003684">
    <property type="term" value="F:damaged DNA binding"/>
    <property type="evidence" value="ECO:0007669"/>
    <property type="project" value="TreeGrafter"/>
</dbReference>
<keyword evidence="9" id="KW-0233">DNA recombination</keyword>
<evidence type="ECO:0000313" key="15">
    <source>
        <dbReference type="EMBL" id="QDS77926.1"/>
    </source>
</evidence>
<gene>
    <name evidence="15" type="ORF">FKW77_001098</name>
</gene>
<keyword evidence="10" id="KW-0234">DNA repair</keyword>
<dbReference type="GO" id="GO:0000724">
    <property type="term" value="P:double-strand break repair via homologous recombination"/>
    <property type="evidence" value="ECO:0007669"/>
    <property type="project" value="TreeGrafter"/>
</dbReference>
<feature type="compositionally biased region" description="Polar residues" evidence="13">
    <location>
        <begin position="28"/>
        <end position="37"/>
    </location>
</feature>
<feature type="coiled-coil region" evidence="12">
    <location>
        <begin position="744"/>
        <end position="820"/>
    </location>
</feature>
<evidence type="ECO:0000256" key="2">
    <source>
        <dbReference type="ARBA" id="ARBA00004286"/>
    </source>
</evidence>
<dbReference type="AlphaFoldDB" id="A0A517LQP6"/>
<feature type="region of interest" description="Disordered" evidence="13">
    <location>
        <begin position="1"/>
        <end position="101"/>
    </location>
</feature>
<comment type="similarity">
    <text evidence="3">Belongs to the SMC family. SMC6 subfamily.</text>
</comment>
<evidence type="ECO:0000259" key="14">
    <source>
        <dbReference type="Pfam" id="PF02463"/>
    </source>
</evidence>
<evidence type="ECO:0000256" key="9">
    <source>
        <dbReference type="ARBA" id="ARBA00023172"/>
    </source>
</evidence>
<evidence type="ECO:0000256" key="6">
    <source>
        <dbReference type="ARBA" id="ARBA00022763"/>
    </source>
</evidence>
<dbReference type="Pfam" id="PF02463">
    <property type="entry name" value="SMC_N"/>
    <property type="match status" value="1"/>
</dbReference>
<evidence type="ECO:0000256" key="10">
    <source>
        <dbReference type="ARBA" id="ARBA00023204"/>
    </source>
</evidence>
<comment type="subcellular location">
    <subcellularLocation>
        <location evidence="2">Chromosome</location>
    </subcellularLocation>
    <subcellularLocation>
        <location evidence="1">Nucleus</location>
    </subcellularLocation>
</comment>
<dbReference type="GO" id="GO:0003697">
    <property type="term" value="F:single-stranded DNA binding"/>
    <property type="evidence" value="ECO:0007669"/>
    <property type="project" value="TreeGrafter"/>
</dbReference>
<feature type="compositionally biased region" description="Acidic residues" evidence="13">
    <location>
        <begin position="76"/>
        <end position="99"/>
    </location>
</feature>
<dbReference type="EMBL" id="CP042203">
    <property type="protein sequence ID" value="QDS77926.1"/>
    <property type="molecule type" value="Genomic_DNA"/>
</dbReference>
<dbReference type="GO" id="GO:0005524">
    <property type="term" value="F:ATP binding"/>
    <property type="evidence" value="ECO:0007669"/>
    <property type="project" value="UniProtKB-KW"/>
</dbReference>
<protein>
    <recommendedName>
        <fullName evidence="14">RecF/RecN/SMC N-terminal domain-containing protein</fullName>
    </recommendedName>
</protein>
<keyword evidence="6" id="KW-0227">DNA damage</keyword>
<evidence type="ECO:0000256" key="7">
    <source>
        <dbReference type="ARBA" id="ARBA00022840"/>
    </source>
</evidence>
<dbReference type="SUPFAM" id="SSF52540">
    <property type="entry name" value="P-loop containing nucleoside triphosphate hydrolases"/>
    <property type="match status" value="1"/>
</dbReference>
<evidence type="ECO:0000256" key="1">
    <source>
        <dbReference type="ARBA" id="ARBA00004123"/>
    </source>
</evidence>
<evidence type="ECO:0000256" key="13">
    <source>
        <dbReference type="SAM" id="MobiDB-lite"/>
    </source>
</evidence>
<proteinExistence type="inferred from homology"/>
<name>A0A517LQP6_9PEZI</name>
<dbReference type="OrthoDB" id="10072614at2759"/>
<feature type="coiled-coil region" evidence="12">
    <location>
        <begin position="976"/>
        <end position="1010"/>
    </location>
</feature>
<reference evidence="15 16" key="1">
    <citation type="submission" date="2019-07" db="EMBL/GenBank/DDBJ databases">
        <title>Finished genome of Venturia effusa.</title>
        <authorList>
            <person name="Young C.A."/>
            <person name="Cox M.P."/>
            <person name="Ganley A.R.D."/>
            <person name="David W.J."/>
        </authorList>
    </citation>
    <scope>NUCLEOTIDE SEQUENCE [LARGE SCALE GENOMIC DNA]</scope>
    <source>
        <strain evidence="16">albino</strain>
    </source>
</reference>
<dbReference type="GO" id="GO:0035861">
    <property type="term" value="C:site of double-strand break"/>
    <property type="evidence" value="ECO:0007669"/>
    <property type="project" value="TreeGrafter"/>
</dbReference>
<dbReference type="InterPro" id="IPR027417">
    <property type="entry name" value="P-loop_NTPase"/>
</dbReference>
<keyword evidence="4" id="KW-0158">Chromosome</keyword>
<keyword evidence="16" id="KW-1185">Reference proteome</keyword>
<evidence type="ECO:0000313" key="16">
    <source>
        <dbReference type="Proteomes" id="UP000316270"/>
    </source>
</evidence>
<keyword evidence="5" id="KW-0547">Nucleotide-binding</keyword>
<evidence type="ECO:0000256" key="5">
    <source>
        <dbReference type="ARBA" id="ARBA00022741"/>
    </source>
</evidence>
<dbReference type="GO" id="GO:0030915">
    <property type="term" value="C:Smc5-Smc6 complex"/>
    <property type="evidence" value="ECO:0007669"/>
    <property type="project" value="TreeGrafter"/>
</dbReference>
<evidence type="ECO:0000256" key="12">
    <source>
        <dbReference type="SAM" id="Coils"/>
    </source>
</evidence>
<dbReference type="PANTHER" id="PTHR19306">
    <property type="entry name" value="STRUCTURAL MAINTENANCE OF CHROMOSOMES 5,6 SMC5, SMC6"/>
    <property type="match status" value="1"/>
</dbReference>
<keyword evidence="11" id="KW-0539">Nucleus</keyword>